<evidence type="ECO:0000313" key="1">
    <source>
        <dbReference type="EMBL" id="AZQ11547.1"/>
    </source>
</evidence>
<protein>
    <recommendedName>
        <fullName evidence="3">Fimbrial Usher protein</fullName>
    </recommendedName>
</protein>
<gene>
    <name evidence="1" type="ORF">STH12_02469</name>
</gene>
<reference evidence="2" key="1">
    <citation type="submission" date="2017-03" db="EMBL/GenBank/DDBJ databases">
        <title>Full genome sequence of a non-lethal Shewanella isolate that potentiates virulence of Vibio parahaemolyticus causing acute hepatopancreatic necrosis disease (AHPND) in shrimp.</title>
        <authorList>
            <person name="Prachumwat A."/>
            <person name="Sritunyalucksana K."/>
        </authorList>
    </citation>
    <scope>NUCLEOTIDE SEQUENCE [LARGE SCALE GENOMIC DNA]</scope>
    <source>
        <strain evidence="2">TH2012</strain>
    </source>
</reference>
<evidence type="ECO:0000313" key="2">
    <source>
        <dbReference type="Proteomes" id="UP000278437"/>
    </source>
</evidence>
<organism evidence="1 2">
    <name type="scientific">Shewanella khirikhana</name>
    <dbReference type="NCBI Taxonomy" id="1965282"/>
    <lineage>
        <taxon>Bacteria</taxon>
        <taxon>Pseudomonadati</taxon>
        <taxon>Pseudomonadota</taxon>
        <taxon>Gammaproteobacteria</taxon>
        <taxon>Alteromonadales</taxon>
        <taxon>Shewanellaceae</taxon>
        <taxon>Shewanella</taxon>
    </lineage>
</organism>
<accession>A0ABM7DPF0</accession>
<evidence type="ECO:0008006" key="3">
    <source>
        <dbReference type="Google" id="ProtNLM"/>
    </source>
</evidence>
<name>A0ABM7DPF0_9GAMM</name>
<keyword evidence="2" id="KW-1185">Reference proteome</keyword>
<dbReference type="EMBL" id="CP020373">
    <property type="protein sequence ID" value="AZQ11547.1"/>
    <property type="molecule type" value="Genomic_DNA"/>
</dbReference>
<proteinExistence type="predicted"/>
<dbReference type="Proteomes" id="UP000278437">
    <property type="component" value="Chromosome"/>
</dbReference>
<sequence length="879" mass="98866">MDLSIYEQCIGSHRTYYSIMRCSLTSSPSKNEEQHRRNLQALYPNLILKDNQIRKDKLKQYRESKNNVENETVYLNGNEKSKATKEVSINSNEKDIKPESYSVIAPDWFEESDVDKFEPYHMYVNGRNGLVVYAFLSQDNILTFKSVPDLSGYVDLNESQLKMVASVLSEGLSVNKTLNFDGDLLTGVTISNGIISLMVEDKAREINYSYGLETGVTHWQHLSFDLDSNDEYQLFLKGKDSYKSKFGMVNAEYRLEGANGFELDNFSYYFKPFENSIQAVVSSSSNIGLNDPLGTIQTPNFVRQSKFSGLQVYNMSLFDHDYIVNTSGDGFQVYSKDYAYATVYSNGVFVNKTQLLPGFNKLDDRLLNSGNNNLRIEKEFVDGTIEVENIDYFKATNTSPAQSGGYFKLFVGESDINLDSTILVGMRGTYISEDIGNFTVGANYYTYTNDFSIEAEYGISNTNSNLSVFGAYASNGEKAFGSRFMWKPFSRVTTYGSYYDISNDDCTVESLYLNRNCSKDGNLALSLSLPFGANFNYSFRKLMSESWHSFDNQSNRFTLNKSWSKRGFVLNSYVSYEDSLLKFKGAVNEDSRTKDLSVGINVSYFFGKHSVSSDNSFTNSVIGNSSSHSIGYGFNDGRKNINARAGFSSSSFNNKDYNASASGSVYGDYGSIYMNGFYAGNNVRANVSHEFIAAVNDKSYSLRSVKSFSSDTGAIIDARHIPDGTQLEVSFEGGRGISRYEVTSGRTKFVPLDPGRYNITTQKGRGDDLQGLSAIYANEKSINIFKGDVKTVDFSYIRKILVSFEYNGIDSEEFEIDGCNMNYKSSSAFEFTCSNDRFLDDKYFNSVVNGQSLRCKFSDVESYKGIYYVLKEVDCNEIE</sequence>